<evidence type="ECO:0000313" key="3">
    <source>
        <dbReference type="Proteomes" id="UP000242791"/>
    </source>
</evidence>
<organism evidence="2 3">
    <name type="scientific">Blastomyces percursus</name>
    <dbReference type="NCBI Taxonomy" id="1658174"/>
    <lineage>
        <taxon>Eukaryota</taxon>
        <taxon>Fungi</taxon>
        <taxon>Dikarya</taxon>
        <taxon>Ascomycota</taxon>
        <taxon>Pezizomycotina</taxon>
        <taxon>Eurotiomycetes</taxon>
        <taxon>Eurotiomycetidae</taxon>
        <taxon>Onygenales</taxon>
        <taxon>Ajellomycetaceae</taxon>
        <taxon>Blastomyces</taxon>
    </lineage>
</organism>
<proteinExistence type="predicted"/>
<dbReference type="AlphaFoldDB" id="A0A1J9Q770"/>
<evidence type="ECO:0000256" key="1">
    <source>
        <dbReference type="SAM" id="SignalP"/>
    </source>
</evidence>
<reference evidence="2 3" key="1">
    <citation type="submission" date="2015-08" db="EMBL/GenBank/DDBJ databases">
        <title>Emmonsia species relationships and genome sequence.</title>
        <authorList>
            <person name="Cuomo C.A."/>
            <person name="Schwartz I.S."/>
            <person name="Kenyon C."/>
            <person name="De Hoog G.S."/>
            <person name="Govender N.P."/>
            <person name="Botha A."/>
            <person name="Moreno L."/>
            <person name="De Vries M."/>
            <person name="Munoz J.F."/>
            <person name="Stielow J.B."/>
        </authorList>
    </citation>
    <scope>NUCLEOTIDE SEQUENCE [LARGE SCALE GENOMIC DNA]</scope>
    <source>
        <strain evidence="2 3">EI222</strain>
    </source>
</reference>
<dbReference type="VEuPathDB" id="FungiDB:ACJ73_04730"/>
<evidence type="ECO:0008006" key="4">
    <source>
        <dbReference type="Google" id="ProtNLM"/>
    </source>
</evidence>
<name>A0A1J9Q770_9EURO</name>
<gene>
    <name evidence="2" type="ORF">ACJ73_04730</name>
</gene>
<feature type="signal peptide" evidence="1">
    <location>
        <begin position="1"/>
        <end position="17"/>
    </location>
</feature>
<dbReference type="Proteomes" id="UP000242791">
    <property type="component" value="Unassembled WGS sequence"/>
</dbReference>
<accession>A0A1J9Q770</accession>
<protein>
    <recommendedName>
        <fullName evidence="4">Extracellular membrane protein CFEM domain-containing protein</fullName>
    </recommendedName>
</protein>
<comment type="caution">
    <text evidence="2">The sequence shown here is derived from an EMBL/GenBank/DDBJ whole genome shotgun (WGS) entry which is preliminary data.</text>
</comment>
<keyword evidence="1" id="KW-0732">Signal</keyword>
<evidence type="ECO:0000313" key="2">
    <source>
        <dbReference type="EMBL" id="OJD23914.1"/>
    </source>
</evidence>
<sequence>MKVVPVALLALIGVTAGKESKKTPPDGVAGWDECAATLKCTSDWECQQTWSCWSLALYHDTDYCACGYTLNPTQCWCWTPNGHN</sequence>
<dbReference type="EMBL" id="LGTZ01000676">
    <property type="protein sequence ID" value="OJD23914.1"/>
    <property type="molecule type" value="Genomic_DNA"/>
</dbReference>
<keyword evidence="3" id="KW-1185">Reference proteome</keyword>
<feature type="chain" id="PRO_5012159320" description="Extracellular membrane protein CFEM domain-containing protein" evidence="1">
    <location>
        <begin position="18"/>
        <end position="84"/>
    </location>
</feature>
<dbReference type="OrthoDB" id="4188586at2759"/>